<name>A0A8H7VK10_9FUNG</name>
<evidence type="ECO:0000313" key="3">
    <source>
        <dbReference type="Proteomes" id="UP000646827"/>
    </source>
</evidence>
<dbReference type="AlphaFoldDB" id="A0A8H7VK10"/>
<dbReference type="OrthoDB" id="2271317at2759"/>
<keyword evidence="3" id="KW-1185">Reference proteome</keyword>
<dbReference type="EMBL" id="JAEPRB010000062">
    <property type="protein sequence ID" value="KAG2223400.1"/>
    <property type="molecule type" value="Genomic_DNA"/>
</dbReference>
<evidence type="ECO:0000256" key="1">
    <source>
        <dbReference type="SAM" id="MobiDB-lite"/>
    </source>
</evidence>
<comment type="caution">
    <text evidence="2">The sequence shown here is derived from an EMBL/GenBank/DDBJ whole genome shotgun (WGS) entry which is preliminary data.</text>
</comment>
<reference evidence="2 3" key="1">
    <citation type="submission" date="2020-12" db="EMBL/GenBank/DDBJ databases">
        <title>Metabolic potential, ecology and presence of endohyphal bacteria is reflected in genomic diversity of Mucoromycotina.</title>
        <authorList>
            <person name="Muszewska A."/>
            <person name="Okrasinska A."/>
            <person name="Steczkiewicz K."/>
            <person name="Drgas O."/>
            <person name="Orlowska M."/>
            <person name="Perlinska-Lenart U."/>
            <person name="Aleksandrzak-Piekarczyk T."/>
            <person name="Szatraj K."/>
            <person name="Zielenkiewicz U."/>
            <person name="Pilsyk S."/>
            <person name="Malc E."/>
            <person name="Mieczkowski P."/>
            <person name="Kruszewska J.S."/>
            <person name="Biernat P."/>
            <person name="Pawlowska J."/>
        </authorList>
    </citation>
    <scope>NUCLEOTIDE SEQUENCE [LARGE SCALE GENOMIC DNA]</scope>
    <source>
        <strain evidence="2 3">CBS 142.35</strain>
    </source>
</reference>
<dbReference type="Proteomes" id="UP000646827">
    <property type="component" value="Unassembled WGS sequence"/>
</dbReference>
<proteinExistence type="predicted"/>
<sequence>MDAASLSLDEELVIKKDLYLDPNFDTQDGLEACKAALCVLIHNERFEQATELYDLIVRTGLYDISTYWKTGLLIARNTNRDCIGYLEAAHRICLNKKKVEIFLAYLCELIVNNMRDVARENITVIWVAKHGNNSDVQDLLALLDVMDFPEQRLNYLKKRFYKIPTKSTFWPSWRPTDKQVLVEYLNYLQEHHPDEVEQAATLMLKRAGQISSLDYMRKIQDAEQKRKFTKIIEANDLHEFIQLRRKEIDEEILLEIKNNYEHYDHDTIMDLLGRLQEIQMILEEICQVLDFVQKVINNFGVGHQLLNDDHEAPDKTQSTNVVVDEEELSNETNSAGEECAGK</sequence>
<feature type="region of interest" description="Disordered" evidence="1">
    <location>
        <begin position="306"/>
        <end position="342"/>
    </location>
</feature>
<protein>
    <submittedName>
        <fullName evidence="2">Uncharacterized protein</fullName>
    </submittedName>
</protein>
<accession>A0A8H7VK10</accession>
<evidence type="ECO:0000313" key="2">
    <source>
        <dbReference type="EMBL" id="KAG2223400.1"/>
    </source>
</evidence>
<gene>
    <name evidence="2" type="ORF">INT45_002895</name>
</gene>
<organism evidence="2 3">
    <name type="scientific">Circinella minor</name>
    <dbReference type="NCBI Taxonomy" id="1195481"/>
    <lineage>
        <taxon>Eukaryota</taxon>
        <taxon>Fungi</taxon>
        <taxon>Fungi incertae sedis</taxon>
        <taxon>Mucoromycota</taxon>
        <taxon>Mucoromycotina</taxon>
        <taxon>Mucoromycetes</taxon>
        <taxon>Mucorales</taxon>
        <taxon>Lichtheimiaceae</taxon>
        <taxon>Circinella</taxon>
    </lineage>
</organism>